<sequence>MQSSGTPTVTLMVRSTCGSCERVRRQITPICEEHHADLQIVDVDAERSLAIEFGDRVPVVLVEDEEIACWEVDDQELIEAIRAS</sequence>
<proteinExistence type="predicted"/>
<dbReference type="EMBL" id="DXGC01000043">
    <property type="protein sequence ID" value="HIW90926.1"/>
    <property type="molecule type" value="Genomic_DNA"/>
</dbReference>
<reference evidence="1" key="2">
    <citation type="submission" date="2021-04" db="EMBL/GenBank/DDBJ databases">
        <authorList>
            <person name="Gilroy R."/>
        </authorList>
    </citation>
    <scope>NUCLEOTIDE SEQUENCE</scope>
    <source>
        <strain evidence="1">CHK32-1732</strain>
    </source>
</reference>
<dbReference type="AlphaFoldDB" id="A0A9D1RQN3"/>
<gene>
    <name evidence="1" type="ORF">H9870_04605</name>
</gene>
<name>A0A9D1RQN3_9CORY</name>
<reference evidence="1" key="1">
    <citation type="journal article" date="2021" name="PeerJ">
        <title>Extensive microbial diversity within the chicken gut microbiome revealed by metagenomics and culture.</title>
        <authorList>
            <person name="Gilroy R."/>
            <person name="Ravi A."/>
            <person name="Getino M."/>
            <person name="Pursley I."/>
            <person name="Horton D.L."/>
            <person name="Alikhan N.F."/>
            <person name="Baker D."/>
            <person name="Gharbi K."/>
            <person name="Hall N."/>
            <person name="Watson M."/>
            <person name="Adriaenssens E.M."/>
            <person name="Foster-Nyarko E."/>
            <person name="Jarju S."/>
            <person name="Secka A."/>
            <person name="Antonio M."/>
            <person name="Oren A."/>
            <person name="Chaudhuri R.R."/>
            <person name="La Ragione R."/>
            <person name="Hildebrand F."/>
            <person name="Pallen M.J."/>
        </authorList>
    </citation>
    <scope>NUCLEOTIDE SEQUENCE</scope>
    <source>
        <strain evidence="1">CHK32-1732</strain>
    </source>
</reference>
<protein>
    <submittedName>
        <fullName evidence="1">Glutaredoxin family protein</fullName>
    </submittedName>
</protein>
<evidence type="ECO:0000313" key="1">
    <source>
        <dbReference type="EMBL" id="HIW90926.1"/>
    </source>
</evidence>
<dbReference type="InterPro" id="IPR036249">
    <property type="entry name" value="Thioredoxin-like_sf"/>
</dbReference>
<dbReference type="SUPFAM" id="SSF52833">
    <property type="entry name" value="Thioredoxin-like"/>
    <property type="match status" value="1"/>
</dbReference>
<dbReference type="Proteomes" id="UP000824190">
    <property type="component" value="Unassembled WGS sequence"/>
</dbReference>
<evidence type="ECO:0000313" key="2">
    <source>
        <dbReference type="Proteomes" id="UP000824190"/>
    </source>
</evidence>
<accession>A0A9D1RQN3</accession>
<organism evidence="1 2">
    <name type="scientific">Candidatus Corynebacterium avicola</name>
    <dbReference type="NCBI Taxonomy" id="2838527"/>
    <lineage>
        <taxon>Bacteria</taxon>
        <taxon>Bacillati</taxon>
        <taxon>Actinomycetota</taxon>
        <taxon>Actinomycetes</taxon>
        <taxon>Mycobacteriales</taxon>
        <taxon>Corynebacteriaceae</taxon>
        <taxon>Corynebacterium</taxon>
    </lineage>
</organism>
<dbReference type="Gene3D" id="3.40.30.10">
    <property type="entry name" value="Glutaredoxin"/>
    <property type="match status" value="1"/>
</dbReference>
<comment type="caution">
    <text evidence="1">The sequence shown here is derived from an EMBL/GenBank/DDBJ whole genome shotgun (WGS) entry which is preliminary data.</text>
</comment>
<dbReference type="InterPro" id="IPR008554">
    <property type="entry name" value="Glutaredoxin-like"/>
</dbReference>
<dbReference type="Pfam" id="PF05768">
    <property type="entry name" value="Glrx-like"/>
    <property type="match status" value="1"/>
</dbReference>